<keyword evidence="2" id="KW-1133">Transmembrane helix</keyword>
<feature type="transmembrane region" description="Helical" evidence="2">
    <location>
        <begin position="147"/>
        <end position="167"/>
    </location>
</feature>
<keyword evidence="2" id="KW-0472">Membrane</keyword>
<feature type="region of interest" description="Disordered" evidence="1">
    <location>
        <begin position="210"/>
        <end position="281"/>
    </location>
</feature>
<evidence type="ECO:0000256" key="1">
    <source>
        <dbReference type="SAM" id="MobiDB-lite"/>
    </source>
</evidence>
<feature type="transmembrane region" description="Helical" evidence="2">
    <location>
        <begin position="85"/>
        <end position="105"/>
    </location>
</feature>
<dbReference type="RefSeq" id="XP_009541214.1">
    <property type="nucleotide sequence ID" value="XM_009542919.1"/>
</dbReference>
<dbReference type="OrthoDB" id="2552042at2759"/>
<keyword evidence="4" id="KW-1185">Reference proteome</keyword>
<organism evidence="3 4">
    <name type="scientific">Heterobasidion irregulare (strain TC 32-1)</name>
    <dbReference type="NCBI Taxonomy" id="747525"/>
    <lineage>
        <taxon>Eukaryota</taxon>
        <taxon>Fungi</taxon>
        <taxon>Dikarya</taxon>
        <taxon>Basidiomycota</taxon>
        <taxon>Agaricomycotina</taxon>
        <taxon>Agaricomycetes</taxon>
        <taxon>Russulales</taxon>
        <taxon>Bondarzewiaceae</taxon>
        <taxon>Heterobasidion</taxon>
        <taxon>Heterobasidion annosum species complex</taxon>
    </lineage>
</organism>
<keyword evidence="2" id="KW-0812">Transmembrane</keyword>
<dbReference type="EMBL" id="KI925454">
    <property type="protein sequence ID" value="ETW87296.1"/>
    <property type="molecule type" value="Genomic_DNA"/>
</dbReference>
<evidence type="ECO:0000313" key="3">
    <source>
        <dbReference type="EMBL" id="ETW87296.1"/>
    </source>
</evidence>
<dbReference type="GeneID" id="20678913"/>
<dbReference type="KEGG" id="hir:HETIRDRAFT_99657"/>
<dbReference type="AlphaFoldDB" id="W4KQI7"/>
<accession>W4KQI7</accession>
<dbReference type="eggNOG" id="ENOG502S5E6">
    <property type="taxonomic scope" value="Eukaryota"/>
</dbReference>
<evidence type="ECO:0000256" key="2">
    <source>
        <dbReference type="SAM" id="Phobius"/>
    </source>
</evidence>
<name>W4KQI7_HETIT</name>
<dbReference type="Proteomes" id="UP000030671">
    <property type="component" value="Unassembled WGS sequence"/>
</dbReference>
<evidence type="ECO:0000313" key="4">
    <source>
        <dbReference type="Proteomes" id="UP000030671"/>
    </source>
</evidence>
<dbReference type="InParanoid" id="W4KQI7"/>
<dbReference type="HOGENOM" id="CLU_078557_0_0_1"/>
<reference evidence="3 4" key="1">
    <citation type="journal article" date="2012" name="New Phytol.">
        <title>Insight into trade-off between wood decay and parasitism from the genome of a fungal forest pathogen.</title>
        <authorList>
            <person name="Olson A."/>
            <person name="Aerts A."/>
            <person name="Asiegbu F."/>
            <person name="Belbahri L."/>
            <person name="Bouzid O."/>
            <person name="Broberg A."/>
            <person name="Canback B."/>
            <person name="Coutinho P.M."/>
            <person name="Cullen D."/>
            <person name="Dalman K."/>
            <person name="Deflorio G."/>
            <person name="van Diepen L.T."/>
            <person name="Dunand C."/>
            <person name="Duplessis S."/>
            <person name="Durling M."/>
            <person name="Gonthier P."/>
            <person name="Grimwood J."/>
            <person name="Fossdal C.G."/>
            <person name="Hansson D."/>
            <person name="Henrissat B."/>
            <person name="Hietala A."/>
            <person name="Himmelstrand K."/>
            <person name="Hoffmeister D."/>
            <person name="Hogberg N."/>
            <person name="James T.Y."/>
            <person name="Karlsson M."/>
            <person name="Kohler A."/>
            <person name="Kues U."/>
            <person name="Lee Y.H."/>
            <person name="Lin Y.C."/>
            <person name="Lind M."/>
            <person name="Lindquist E."/>
            <person name="Lombard V."/>
            <person name="Lucas S."/>
            <person name="Lunden K."/>
            <person name="Morin E."/>
            <person name="Murat C."/>
            <person name="Park J."/>
            <person name="Raffaello T."/>
            <person name="Rouze P."/>
            <person name="Salamov A."/>
            <person name="Schmutz J."/>
            <person name="Solheim H."/>
            <person name="Stahlberg J."/>
            <person name="Velez H."/>
            <person name="de Vries R.P."/>
            <person name="Wiebenga A."/>
            <person name="Woodward S."/>
            <person name="Yakovlev I."/>
            <person name="Garbelotto M."/>
            <person name="Martin F."/>
            <person name="Grigoriev I.V."/>
            <person name="Stenlid J."/>
        </authorList>
    </citation>
    <scope>NUCLEOTIDE SEQUENCE [LARGE SCALE GENOMIC DNA]</scope>
    <source>
        <strain evidence="3 4">TC 32-1</strain>
    </source>
</reference>
<feature type="transmembrane region" description="Helical" evidence="2">
    <location>
        <begin position="50"/>
        <end position="73"/>
    </location>
</feature>
<feature type="compositionally biased region" description="Polar residues" evidence="1">
    <location>
        <begin position="244"/>
        <end position="257"/>
    </location>
</feature>
<sequence>MKARDYCCCAIPTVNAGVYAVLTEQFSLGIIAGTLAIATPSIVGAATPSYASWIFAIICYVGAGIQLFGFMGVAREKPIVFRRYVTLHIMITVAAFSVAAVWIALSASRHGSSKTKCISRFFSSGGAASDQLCEIFPWVDVGIMGGLWLLLAISQFYFYTVISGYGAGQREDHGKYDSIYSVKPLNNSIPMTNRNDPWDSRDSFDASRLRNGHMRQESAASDTAMLSGPYGQPFPDSPSYPSGVYTQDPQPTPQYNPYNDPYYSHPGGLNKPEQVQAHPGQ</sequence>
<proteinExistence type="predicted"/>
<gene>
    <name evidence="3" type="ORF">HETIRDRAFT_99657</name>
</gene>
<protein>
    <submittedName>
        <fullName evidence="3">Uncharacterized protein</fullName>
    </submittedName>
</protein>